<proteinExistence type="predicted"/>
<dbReference type="PANTHER" id="PTHR47668:SF1">
    <property type="entry name" value="DIENELACTONE HYDROLASE DOMAIN-CONTAINING PROTEIN-RELATED"/>
    <property type="match status" value="1"/>
</dbReference>
<sequence length="243" mass="26091">MSTSSDCCKLPPVEVKYTPKGDYTQLAGLKTYTTGPEDSKKVILFVYDIFGFSPQILQGADLLASQGYRVVLPDFLVGSYATPDMFSGTEEGNKKREAYFSGFPGAISSQSDAVGKLIDELKNDGVKLGSIGACWGYKVLVTAKDVAKLDAIAGIHPSFIAAEDAEKINVPLALLPSGGEDHAIIDKIHEGVEKKNPGKNIVKSFPDSPHGWMAARGDLESEEGKKNFADGYQTLADFFKGTL</sequence>
<dbReference type="Proteomes" id="UP001182556">
    <property type="component" value="Unassembled WGS sequence"/>
</dbReference>
<dbReference type="Gene3D" id="3.40.50.1820">
    <property type="entry name" value="alpha/beta hydrolase"/>
    <property type="match status" value="1"/>
</dbReference>
<protein>
    <submittedName>
        <fullName evidence="2">Alpha/Beta hydrolase protein</fullName>
    </submittedName>
</protein>
<dbReference type="EMBL" id="JAODAN010000012">
    <property type="protein sequence ID" value="KAK1920902.1"/>
    <property type="molecule type" value="Genomic_DNA"/>
</dbReference>
<evidence type="ECO:0000313" key="3">
    <source>
        <dbReference type="Proteomes" id="UP001182556"/>
    </source>
</evidence>
<dbReference type="GO" id="GO:0016787">
    <property type="term" value="F:hydrolase activity"/>
    <property type="evidence" value="ECO:0007669"/>
    <property type="project" value="UniProtKB-KW"/>
</dbReference>
<organism evidence="2 3">
    <name type="scientific">Papiliotrema laurentii</name>
    <name type="common">Cryptococcus laurentii</name>
    <dbReference type="NCBI Taxonomy" id="5418"/>
    <lineage>
        <taxon>Eukaryota</taxon>
        <taxon>Fungi</taxon>
        <taxon>Dikarya</taxon>
        <taxon>Basidiomycota</taxon>
        <taxon>Agaricomycotina</taxon>
        <taxon>Tremellomycetes</taxon>
        <taxon>Tremellales</taxon>
        <taxon>Rhynchogastremaceae</taxon>
        <taxon>Papiliotrema</taxon>
    </lineage>
</organism>
<dbReference type="PANTHER" id="PTHR47668">
    <property type="entry name" value="DIENELACTONE HYDROLASE FAMILY PROTEIN (AFU_ORTHOLOGUE AFUA_6G01940)"/>
    <property type="match status" value="1"/>
</dbReference>
<dbReference type="SUPFAM" id="SSF53474">
    <property type="entry name" value="alpha/beta-Hydrolases"/>
    <property type="match status" value="1"/>
</dbReference>
<gene>
    <name evidence="2" type="ORF">DB88DRAFT_501450</name>
</gene>
<keyword evidence="2" id="KW-0378">Hydrolase</keyword>
<name>A0AAD9CSW9_PAPLA</name>
<evidence type="ECO:0000259" key="1">
    <source>
        <dbReference type="Pfam" id="PF01738"/>
    </source>
</evidence>
<accession>A0AAD9CSW9</accession>
<evidence type="ECO:0000313" key="2">
    <source>
        <dbReference type="EMBL" id="KAK1920902.1"/>
    </source>
</evidence>
<dbReference type="InterPro" id="IPR029058">
    <property type="entry name" value="AB_hydrolase_fold"/>
</dbReference>
<keyword evidence="3" id="KW-1185">Reference proteome</keyword>
<feature type="domain" description="Dienelactone hydrolase" evidence="1">
    <location>
        <begin position="30"/>
        <end position="241"/>
    </location>
</feature>
<reference evidence="2" key="1">
    <citation type="submission" date="2023-02" db="EMBL/GenBank/DDBJ databases">
        <title>Identification and recombinant expression of a fungal hydrolase from Papiliotrema laurentii that hydrolyzes apple cutin and clears colloidal polyester polyurethane.</title>
        <authorList>
            <consortium name="DOE Joint Genome Institute"/>
            <person name="Roman V.A."/>
            <person name="Bojanowski C."/>
            <person name="Crable B.R."/>
            <person name="Wagner D.N."/>
            <person name="Hung C.S."/>
            <person name="Nadeau L.J."/>
            <person name="Schratz L."/>
            <person name="Haridas S."/>
            <person name="Pangilinan J."/>
            <person name="Lipzen A."/>
            <person name="Na H."/>
            <person name="Yan M."/>
            <person name="Ng V."/>
            <person name="Grigoriev I.V."/>
            <person name="Spatafora J.W."/>
            <person name="Barlow D."/>
            <person name="Biffinger J."/>
            <person name="Kelley-Loughnane N."/>
            <person name="Varaljay V.A."/>
            <person name="Crookes-Goodson W.J."/>
        </authorList>
    </citation>
    <scope>NUCLEOTIDE SEQUENCE</scope>
    <source>
        <strain evidence="2">5307AH</strain>
    </source>
</reference>
<dbReference type="AlphaFoldDB" id="A0AAD9CSW9"/>
<dbReference type="Pfam" id="PF01738">
    <property type="entry name" value="DLH"/>
    <property type="match status" value="1"/>
</dbReference>
<dbReference type="InterPro" id="IPR002925">
    <property type="entry name" value="Dienelactn_hydro"/>
</dbReference>
<comment type="caution">
    <text evidence="2">The sequence shown here is derived from an EMBL/GenBank/DDBJ whole genome shotgun (WGS) entry which is preliminary data.</text>
</comment>